<dbReference type="Proteomes" id="UP000887567">
    <property type="component" value="Unplaced"/>
</dbReference>
<dbReference type="Pfam" id="PF10587">
    <property type="entry name" value="EF-1_beta_acid"/>
    <property type="match status" value="1"/>
</dbReference>
<evidence type="ECO:0000259" key="9">
    <source>
        <dbReference type="SMART" id="SM01182"/>
    </source>
</evidence>
<dbReference type="InterPro" id="IPR014717">
    <property type="entry name" value="Transl_elong_EF1B/ribsomal_bS6"/>
</dbReference>
<dbReference type="InterPro" id="IPR036219">
    <property type="entry name" value="eEF-1beta-like_sf"/>
</dbReference>
<evidence type="ECO:0000256" key="3">
    <source>
        <dbReference type="ARBA" id="ARBA00022768"/>
    </source>
</evidence>
<dbReference type="SUPFAM" id="SSF54984">
    <property type="entry name" value="eEF-1beta-like"/>
    <property type="match status" value="1"/>
</dbReference>
<dbReference type="InterPro" id="IPR018940">
    <property type="entry name" value="EF-1_beta_acid_region_euk"/>
</dbReference>
<organism evidence="10 11">
    <name type="scientific">Exaiptasia diaphana</name>
    <name type="common">Tropical sea anemone</name>
    <name type="synonym">Aiptasia pulchella</name>
    <dbReference type="NCBI Taxonomy" id="2652724"/>
    <lineage>
        <taxon>Eukaryota</taxon>
        <taxon>Metazoa</taxon>
        <taxon>Cnidaria</taxon>
        <taxon>Anthozoa</taxon>
        <taxon>Hexacorallia</taxon>
        <taxon>Actiniaria</taxon>
        <taxon>Aiptasiidae</taxon>
        <taxon>Exaiptasia</taxon>
    </lineage>
</organism>
<comment type="subunit">
    <text evidence="6">EF-1 is composed of 4 subunits: alpha, beta (alpha subunit of the eEF1B subcomplex), delta (beta subunit of the eEF1B subcomplex), and gamma (gamma subunit of the eEF1B subcomplex). Interacts with elongation factor EEF1A1.</text>
</comment>
<feature type="domain" description="Translation elongation factor EF1B beta/delta subunit guanine nucleotide exchange" evidence="8">
    <location>
        <begin position="140"/>
        <end position="226"/>
    </location>
</feature>
<evidence type="ECO:0000259" key="8">
    <source>
        <dbReference type="SMART" id="SM00888"/>
    </source>
</evidence>
<comment type="similarity">
    <text evidence="1">Belongs to the EF-1-beta/EF-1-delta family.</text>
</comment>
<evidence type="ECO:0000256" key="4">
    <source>
        <dbReference type="ARBA" id="ARBA00022917"/>
    </source>
</evidence>
<comment type="function">
    <text evidence="5">Catalytic subunit of the guanine nucleotide exchange factor (GEF) (eEF1B subcomplex) of the eukaryotic elongation factor 1 complex (eEF1). Stimulates the exchange of GDP for GTP on elongation factor 1A (eEF1A), probably by displacing GDP from the nucleotide binding pocket in eEF1A.</text>
</comment>
<evidence type="ECO:0000313" key="11">
    <source>
        <dbReference type="Proteomes" id="UP000887567"/>
    </source>
</evidence>
<dbReference type="InterPro" id="IPR049720">
    <property type="entry name" value="EF1B_bsu/dsu"/>
</dbReference>
<feature type="domain" description="Elongation factor 1 beta central acidic region eukaryote" evidence="9">
    <location>
        <begin position="104"/>
        <end position="131"/>
    </location>
</feature>
<dbReference type="Gene3D" id="3.30.70.60">
    <property type="match status" value="1"/>
</dbReference>
<sequence length="226" mass="25103">MGFGDLKTQSGLQALNNFLQDKSYIDGYVPSQADTVVFESMSGCPDSSLPHALRWYNHISSYGSERTSFPGDQQKAKNQHLGNAVTNGNSKPADDDDDDDDEDLFGSDSESEDEESKKIKQERLDAYYAKKATKKAVIAKSMITLDVKPWDDETDMKEMEKLVRTVECDGLVWGASKLIPLAYGIKKLQIACVVEDDKCGSEYLSEKIGEFEDLVQSVDVASFNKL</sequence>
<dbReference type="InterPro" id="IPR014038">
    <property type="entry name" value="EF1B_bsu/dsu_GNE"/>
</dbReference>
<dbReference type="GO" id="GO:0005853">
    <property type="term" value="C:eukaryotic translation elongation factor 1 complex"/>
    <property type="evidence" value="ECO:0007669"/>
    <property type="project" value="InterPro"/>
</dbReference>
<evidence type="ECO:0000313" key="10">
    <source>
        <dbReference type="EnsemblMetazoa" id="XP_020899681.1"/>
    </source>
</evidence>
<dbReference type="CDD" id="cd00292">
    <property type="entry name" value="EF1B"/>
    <property type="match status" value="1"/>
</dbReference>
<evidence type="ECO:0000256" key="6">
    <source>
        <dbReference type="ARBA" id="ARBA00093529"/>
    </source>
</evidence>
<dbReference type="EnsemblMetazoa" id="XM_021044022.2">
    <property type="protein sequence ID" value="XP_020899681.1"/>
    <property type="gene ID" value="LOC110238351"/>
</dbReference>
<keyword evidence="4" id="KW-0648">Protein biosynthesis</keyword>
<dbReference type="SMART" id="SM00888">
    <property type="entry name" value="EF1_GNE"/>
    <property type="match status" value="1"/>
</dbReference>
<dbReference type="GeneID" id="110238351"/>
<dbReference type="Pfam" id="PF00736">
    <property type="entry name" value="EF1_GNE"/>
    <property type="match status" value="1"/>
</dbReference>
<feature type="region of interest" description="Disordered" evidence="7">
    <location>
        <begin position="66"/>
        <end position="118"/>
    </location>
</feature>
<keyword evidence="3" id="KW-0251">Elongation factor</keyword>
<dbReference type="OrthoDB" id="331763at2759"/>
<proteinExistence type="inferred from homology"/>
<dbReference type="FunFam" id="3.30.70.60:FF:000001">
    <property type="entry name" value="Elongation factor 1-beta 1 like"/>
    <property type="match status" value="1"/>
</dbReference>
<dbReference type="GO" id="GO:0005085">
    <property type="term" value="F:guanyl-nucleotide exchange factor activity"/>
    <property type="evidence" value="ECO:0007669"/>
    <property type="project" value="TreeGrafter"/>
</dbReference>
<accession>A0A913X6E9</accession>
<feature type="compositionally biased region" description="Acidic residues" evidence="7">
    <location>
        <begin position="94"/>
        <end position="114"/>
    </location>
</feature>
<feature type="compositionally biased region" description="Polar residues" evidence="7">
    <location>
        <begin position="80"/>
        <end position="90"/>
    </location>
</feature>
<dbReference type="GO" id="GO:0003746">
    <property type="term" value="F:translation elongation factor activity"/>
    <property type="evidence" value="ECO:0007669"/>
    <property type="project" value="UniProtKB-KW"/>
</dbReference>
<name>A0A913X6E9_EXADI</name>
<evidence type="ECO:0000256" key="2">
    <source>
        <dbReference type="ARBA" id="ARBA00017600"/>
    </source>
</evidence>
<keyword evidence="11" id="KW-1185">Reference proteome</keyword>
<dbReference type="PANTHER" id="PTHR11595">
    <property type="entry name" value="EF-HAND AND COILED-COIL DOMAIN-CONTAINING FAMILY MEMBER"/>
    <property type="match status" value="1"/>
</dbReference>
<dbReference type="OMA" id="NVARWFA"/>
<dbReference type="SUPFAM" id="SSF47616">
    <property type="entry name" value="GST C-terminal domain-like"/>
    <property type="match status" value="1"/>
</dbReference>
<dbReference type="InterPro" id="IPR036282">
    <property type="entry name" value="Glutathione-S-Trfase_C_sf"/>
</dbReference>
<evidence type="ECO:0000256" key="7">
    <source>
        <dbReference type="SAM" id="MobiDB-lite"/>
    </source>
</evidence>
<evidence type="ECO:0000256" key="1">
    <source>
        <dbReference type="ARBA" id="ARBA00007411"/>
    </source>
</evidence>
<dbReference type="SMART" id="SM01182">
    <property type="entry name" value="EF-1_beta_acid"/>
    <property type="match status" value="1"/>
</dbReference>
<dbReference type="PANTHER" id="PTHR11595:SF21">
    <property type="entry name" value="ELONGATION FACTOR 1-BETA"/>
    <property type="match status" value="1"/>
</dbReference>
<evidence type="ECO:0000256" key="5">
    <source>
        <dbReference type="ARBA" id="ARBA00093309"/>
    </source>
</evidence>
<dbReference type="AlphaFoldDB" id="A0A913X6E9"/>
<dbReference type="KEGG" id="epa:110238351"/>
<dbReference type="RefSeq" id="XP_020899681.1">
    <property type="nucleotide sequence ID" value="XM_021044022.2"/>
</dbReference>
<protein>
    <recommendedName>
        <fullName evidence="2">Elongation factor 1-beta</fullName>
    </recommendedName>
</protein>
<dbReference type="FunFam" id="1.20.1050.130:FF:000001">
    <property type="entry name" value="Putative Elongation factor 1-beta"/>
    <property type="match status" value="1"/>
</dbReference>
<dbReference type="GO" id="GO:0005829">
    <property type="term" value="C:cytosol"/>
    <property type="evidence" value="ECO:0007669"/>
    <property type="project" value="TreeGrafter"/>
</dbReference>
<reference evidence="10" key="1">
    <citation type="submission" date="2022-11" db="UniProtKB">
        <authorList>
            <consortium name="EnsemblMetazoa"/>
        </authorList>
    </citation>
    <scope>IDENTIFICATION</scope>
</reference>
<dbReference type="Gene3D" id="1.20.1050.130">
    <property type="match status" value="1"/>
</dbReference>